<reference evidence="3" key="1">
    <citation type="submission" date="2021-02" db="EMBL/GenBank/DDBJ databases">
        <authorList>
            <person name="Nowell W R."/>
        </authorList>
    </citation>
    <scope>NUCLEOTIDE SEQUENCE</scope>
</reference>
<dbReference type="Proteomes" id="UP000663870">
    <property type="component" value="Unassembled WGS sequence"/>
</dbReference>
<keyword evidence="1" id="KW-0732">Signal</keyword>
<dbReference type="EMBL" id="CAJNOT010005526">
    <property type="protein sequence ID" value="CAF1468073.1"/>
    <property type="molecule type" value="Genomic_DNA"/>
</dbReference>
<evidence type="ECO:0000313" key="6">
    <source>
        <dbReference type="Proteomes" id="UP000663854"/>
    </source>
</evidence>
<feature type="chain" id="PRO_5036412205" evidence="1">
    <location>
        <begin position="19"/>
        <end position="157"/>
    </location>
</feature>
<organism evidence="3 6">
    <name type="scientific">Rotaria sordida</name>
    <dbReference type="NCBI Taxonomy" id="392033"/>
    <lineage>
        <taxon>Eukaryota</taxon>
        <taxon>Metazoa</taxon>
        <taxon>Spiralia</taxon>
        <taxon>Gnathifera</taxon>
        <taxon>Rotifera</taxon>
        <taxon>Eurotatoria</taxon>
        <taxon>Bdelloidea</taxon>
        <taxon>Philodinida</taxon>
        <taxon>Philodinidae</taxon>
        <taxon>Rotaria</taxon>
    </lineage>
</organism>
<evidence type="ECO:0000313" key="3">
    <source>
        <dbReference type="EMBL" id="CAF1475653.1"/>
    </source>
</evidence>
<evidence type="ECO:0000313" key="2">
    <source>
        <dbReference type="EMBL" id="CAF1468073.1"/>
    </source>
</evidence>
<dbReference type="AlphaFoldDB" id="A0A815RGQ6"/>
<feature type="signal peptide" evidence="1">
    <location>
        <begin position="1"/>
        <end position="18"/>
    </location>
</feature>
<comment type="caution">
    <text evidence="3">The sequence shown here is derived from an EMBL/GenBank/DDBJ whole genome shotgun (WGS) entry which is preliminary data.</text>
</comment>
<name>A0A815RGQ6_9BILA</name>
<dbReference type="EMBL" id="CAJOBD010004019">
    <property type="protein sequence ID" value="CAF3976762.1"/>
    <property type="molecule type" value="Genomic_DNA"/>
</dbReference>
<accession>A0A815RGQ6</accession>
<dbReference type="Proteomes" id="UP000663854">
    <property type="component" value="Unassembled WGS sequence"/>
</dbReference>
<evidence type="ECO:0000256" key="1">
    <source>
        <dbReference type="SAM" id="SignalP"/>
    </source>
</evidence>
<dbReference type="Proteomes" id="UP000663864">
    <property type="component" value="Unassembled WGS sequence"/>
</dbReference>
<sequence length="157" mass="17708">MVSISTLFILISIGLVYSVPVRGESCEAKVYSSPGVCESRLFISKPCDSATLNLGATDFKTCTDVRLSWDYPTNNLTMIIETPFTQQRQPYAVNLDGYWVFGGTTYRVLDGKEIELKSDDKVLPQKSDSNYQVVFKLQFPPSLTLYVLFFNYNVTKV</sequence>
<dbReference type="EMBL" id="CAJNOH010008229">
    <property type="protein sequence ID" value="CAF1475653.1"/>
    <property type="molecule type" value="Genomic_DNA"/>
</dbReference>
<gene>
    <name evidence="5" type="ORF">JBS370_LOCUS24948</name>
    <name evidence="4" type="ORF">JXQ802_LOCUS53953</name>
    <name evidence="3" type="ORF">PYM288_LOCUS37534</name>
    <name evidence="2" type="ORF">ZHD862_LOCUS36004</name>
</gene>
<evidence type="ECO:0000313" key="4">
    <source>
        <dbReference type="EMBL" id="CAF1646424.1"/>
    </source>
</evidence>
<proteinExistence type="predicted"/>
<keyword evidence="7" id="KW-1185">Reference proteome</keyword>
<evidence type="ECO:0000313" key="5">
    <source>
        <dbReference type="EMBL" id="CAF3976762.1"/>
    </source>
</evidence>
<evidence type="ECO:0000313" key="7">
    <source>
        <dbReference type="Proteomes" id="UP000663870"/>
    </source>
</evidence>
<dbReference type="EMBL" id="CAJNOL010009914">
    <property type="protein sequence ID" value="CAF1646424.1"/>
    <property type="molecule type" value="Genomic_DNA"/>
</dbReference>
<protein>
    <submittedName>
        <fullName evidence="3">Uncharacterized protein</fullName>
    </submittedName>
</protein>
<dbReference type="Proteomes" id="UP000663836">
    <property type="component" value="Unassembled WGS sequence"/>
</dbReference>